<dbReference type="OrthoDB" id="1148517at2"/>
<evidence type="ECO:0000256" key="1">
    <source>
        <dbReference type="SAM" id="MobiDB-lite"/>
    </source>
</evidence>
<dbReference type="Proteomes" id="UP000244677">
    <property type="component" value="Chromosome"/>
</dbReference>
<sequence length="222" mass="24203">MKLIFSAIILLCAVFQASAQFDTGTKSLSIPPIKSTAKPATTTPPTTTSNTPSLFGGATKPQPSLGTYQIGKKNDNVMLQNNTMVSSGIMYEDKLQNSLPKGEGDDSKEYRRNQYLGDFKSKTKSIKVKYRDFGAVDGDLIKIYVNDVVIKDVVALDSDFQGFDLELVPGFNKIVFEALNQGTSGPNTAEFQVRDDKGNLISGDQWNLATGFKATIIVVKEE</sequence>
<dbReference type="RefSeq" id="WP_108738016.1">
    <property type="nucleotide sequence ID" value="NZ_CP020919.1"/>
</dbReference>
<evidence type="ECO:0000256" key="2">
    <source>
        <dbReference type="SAM" id="SignalP"/>
    </source>
</evidence>
<evidence type="ECO:0000313" key="3">
    <source>
        <dbReference type="EMBL" id="AWG26495.1"/>
    </source>
</evidence>
<proteinExistence type="predicted"/>
<evidence type="ECO:0000313" key="4">
    <source>
        <dbReference type="Proteomes" id="UP000244677"/>
    </source>
</evidence>
<evidence type="ECO:0008006" key="5">
    <source>
        <dbReference type="Google" id="ProtNLM"/>
    </source>
</evidence>
<protein>
    <recommendedName>
        <fullName evidence="5">Secreted protein</fullName>
    </recommendedName>
</protein>
<name>A0A2S1LRV3_9FLAO</name>
<keyword evidence="4" id="KW-1185">Reference proteome</keyword>
<feature type="region of interest" description="Disordered" evidence="1">
    <location>
        <begin position="32"/>
        <end position="62"/>
    </location>
</feature>
<feature type="compositionally biased region" description="Low complexity" evidence="1">
    <location>
        <begin position="32"/>
        <end position="52"/>
    </location>
</feature>
<dbReference type="KEGG" id="fki:FK004_15325"/>
<dbReference type="EMBL" id="CP020919">
    <property type="protein sequence ID" value="AWG26495.1"/>
    <property type="molecule type" value="Genomic_DNA"/>
</dbReference>
<feature type="chain" id="PRO_5015764173" description="Secreted protein" evidence="2">
    <location>
        <begin position="20"/>
        <end position="222"/>
    </location>
</feature>
<reference evidence="3 4" key="1">
    <citation type="submission" date="2017-04" db="EMBL/GenBank/DDBJ databases">
        <title>Complete genome sequence of Flavobacterium kingsejong AJ004.</title>
        <authorList>
            <person name="Lee P.C."/>
        </authorList>
    </citation>
    <scope>NUCLEOTIDE SEQUENCE [LARGE SCALE GENOMIC DNA]</scope>
    <source>
        <strain evidence="3 4">AJ004</strain>
    </source>
</reference>
<keyword evidence="2" id="KW-0732">Signal</keyword>
<gene>
    <name evidence="3" type="ORF">FK004_15325</name>
</gene>
<organism evidence="3 4">
    <name type="scientific">Flavobacterium kingsejongi</name>
    <dbReference type="NCBI Taxonomy" id="1678728"/>
    <lineage>
        <taxon>Bacteria</taxon>
        <taxon>Pseudomonadati</taxon>
        <taxon>Bacteroidota</taxon>
        <taxon>Flavobacteriia</taxon>
        <taxon>Flavobacteriales</taxon>
        <taxon>Flavobacteriaceae</taxon>
        <taxon>Flavobacterium</taxon>
    </lineage>
</organism>
<feature type="signal peptide" evidence="2">
    <location>
        <begin position="1"/>
        <end position="19"/>
    </location>
</feature>
<dbReference type="AlphaFoldDB" id="A0A2S1LRV3"/>
<accession>A0A2S1LRV3</accession>